<name>A0A225X143_9STRA</name>
<reference evidence="2" key="1">
    <citation type="submission" date="2017-03" db="EMBL/GenBank/DDBJ databases">
        <title>Phytopthora megakarya and P. palmivora, two closely related causual agents of cacao black pod achieved similar genome size and gene model numbers by different mechanisms.</title>
        <authorList>
            <person name="Ali S."/>
            <person name="Shao J."/>
            <person name="Larry D.J."/>
            <person name="Kronmiller B."/>
            <person name="Shen D."/>
            <person name="Strem M.D."/>
            <person name="Melnick R.L."/>
            <person name="Guiltinan M.J."/>
            <person name="Tyler B.M."/>
            <person name="Meinhardt L.W."/>
            <person name="Bailey B.A."/>
        </authorList>
    </citation>
    <scope>NUCLEOTIDE SEQUENCE [LARGE SCALE GENOMIC DNA]</scope>
    <source>
        <strain evidence="2">zdho120</strain>
    </source>
</reference>
<dbReference type="OrthoDB" id="90662at2759"/>
<organism evidence="1 2">
    <name type="scientific">Phytophthora megakarya</name>
    <dbReference type="NCBI Taxonomy" id="4795"/>
    <lineage>
        <taxon>Eukaryota</taxon>
        <taxon>Sar</taxon>
        <taxon>Stramenopiles</taxon>
        <taxon>Oomycota</taxon>
        <taxon>Peronosporomycetes</taxon>
        <taxon>Peronosporales</taxon>
        <taxon>Peronosporaceae</taxon>
        <taxon>Phytophthora</taxon>
    </lineage>
</organism>
<sequence length="183" mass="21791">MPRINRWRRNNRLPTVYRTPDRLGDYLVALRNDFVLTHSTCRRGLNLSGELNAYEKETRVLLKLASTGRVVTILLRFGRVIESYMEVMKIEMTEEVRQWREQLEVERKERVTLFREILNDELRLVEAMGDETQQMELLTLLKHDLTHYEEVLTPDELDVISDVYDRVVNYSDIQMFDRGGLEK</sequence>
<proteinExistence type="predicted"/>
<evidence type="ECO:0000313" key="2">
    <source>
        <dbReference type="Proteomes" id="UP000198211"/>
    </source>
</evidence>
<protein>
    <submittedName>
        <fullName evidence="1">TKL protein kinase</fullName>
    </submittedName>
</protein>
<keyword evidence="2" id="KW-1185">Reference proteome</keyword>
<comment type="caution">
    <text evidence="1">The sequence shown here is derived from an EMBL/GenBank/DDBJ whole genome shotgun (WGS) entry which is preliminary data.</text>
</comment>
<dbReference type="EMBL" id="NBNE01000096">
    <property type="protein sequence ID" value="OWZ22949.1"/>
    <property type="molecule type" value="Genomic_DNA"/>
</dbReference>
<dbReference type="Proteomes" id="UP000198211">
    <property type="component" value="Unassembled WGS sequence"/>
</dbReference>
<gene>
    <name evidence="1" type="ORF">PHMEG_0002251</name>
</gene>
<dbReference type="GO" id="GO:0016301">
    <property type="term" value="F:kinase activity"/>
    <property type="evidence" value="ECO:0007669"/>
    <property type="project" value="UniProtKB-KW"/>
</dbReference>
<keyword evidence="1" id="KW-0808">Transferase</keyword>
<accession>A0A225X143</accession>
<evidence type="ECO:0000313" key="1">
    <source>
        <dbReference type="EMBL" id="OWZ22949.1"/>
    </source>
</evidence>
<keyword evidence="1" id="KW-0418">Kinase</keyword>
<dbReference type="AlphaFoldDB" id="A0A225X143"/>